<accession>A0A5Q6RWZ4</accession>
<reference evidence="2 3" key="1">
    <citation type="submission" date="2019-09" db="EMBL/GenBank/DDBJ databases">
        <title>Mumia zhuanghuii sp. nov. isolated from the intestinal contents of plateau pika (Ochotona curzoniae) in the Qinghai-Tibet plateau of China.</title>
        <authorList>
            <person name="Tian Z."/>
        </authorList>
    </citation>
    <scope>NUCLEOTIDE SEQUENCE [LARGE SCALE GENOMIC DNA]</scope>
    <source>
        <strain evidence="3">350</strain>
    </source>
</reference>
<organism evidence="2 3">
    <name type="scientific">Mumia zhuanghuii</name>
    <dbReference type="NCBI Taxonomy" id="2585211"/>
    <lineage>
        <taxon>Bacteria</taxon>
        <taxon>Bacillati</taxon>
        <taxon>Actinomycetota</taxon>
        <taxon>Actinomycetes</taxon>
        <taxon>Propionibacteriales</taxon>
        <taxon>Nocardioidaceae</taxon>
        <taxon>Mumia</taxon>
    </lineage>
</organism>
<proteinExistence type="inferred from homology"/>
<sequence length="170" mass="18157">MTTSSLADEVRAAVRARGIDPLRDAETVHRIAEEVAAAHDQRSLTGAVAPLADPQATVGELVAAVAGLGPLQPYLDDPDVEEIWINEPSRVFVARGGRHELTSVILGAAEVRELVERMLATSGRRLDLSQPFVDATLPGGHRLHVVLEGISRGFAAVNIRKFAGCLLLEV</sequence>
<dbReference type="RefSeq" id="WP_149770444.1">
    <property type="nucleotide sequence ID" value="NZ_VDFQ02000004.1"/>
</dbReference>
<evidence type="ECO:0000313" key="2">
    <source>
        <dbReference type="EMBL" id="KAA1422493.1"/>
    </source>
</evidence>
<name>A0A5Q6RWZ4_9ACTN</name>
<comment type="similarity">
    <text evidence="1">Belongs to the GSP E family.</text>
</comment>
<dbReference type="GO" id="GO:0016887">
    <property type="term" value="F:ATP hydrolysis activity"/>
    <property type="evidence" value="ECO:0007669"/>
    <property type="project" value="InterPro"/>
</dbReference>
<dbReference type="InterPro" id="IPR027417">
    <property type="entry name" value="P-loop_NTPase"/>
</dbReference>
<dbReference type="Proteomes" id="UP000307768">
    <property type="component" value="Unassembled WGS sequence"/>
</dbReference>
<dbReference type="SUPFAM" id="SSF52540">
    <property type="entry name" value="P-loop containing nucleoside triphosphate hydrolases"/>
    <property type="match status" value="1"/>
</dbReference>
<dbReference type="EMBL" id="VDFQ02000004">
    <property type="protein sequence ID" value="KAA1422493.1"/>
    <property type="molecule type" value="Genomic_DNA"/>
</dbReference>
<dbReference type="PANTHER" id="PTHR30486">
    <property type="entry name" value="TWITCHING MOTILITY PROTEIN PILT"/>
    <property type="match status" value="1"/>
</dbReference>
<dbReference type="InterPro" id="IPR050921">
    <property type="entry name" value="T4SS_GSP_E_ATPase"/>
</dbReference>
<comment type="caution">
    <text evidence="2">The sequence shown here is derived from an EMBL/GenBank/DDBJ whole genome shotgun (WGS) entry which is preliminary data.</text>
</comment>
<dbReference type="PANTHER" id="PTHR30486:SF6">
    <property type="entry name" value="TYPE IV PILUS RETRACTATION ATPASE PILT"/>
    <property type="match status" value="1"/>
</dbReference>
<gene>
    <name evidence="2" type="ORF">FE697_015275</name>
</gene>
<protein>
    <submittedName>
        <fullName evidence="2">Uncharacterized protein</fullName>
    </submittedName>
</protein>
<dbReference type="Gene3D" id="3.30.450.380">
    <property type="match status" value="1"/>
</dbReference>
<evidence type="ECO:0000313" key="3">
    <source>
        <dbReference type="Proteomes" id="UP000307768"/>
    </source>
</evidence>
<dbReference type="OrthoDB" id="9810761at2"/>
<evidence type="ECO:0000256" key="1">
    <source>
        <dbReference type="ARBA" id="ARBA00006611"/>
    </source>
</evidence>
<dbReference type="AlphaFoldDB" id="A0A5Q6RWZ4"/>